<feature type="compositionally biased region" description="Basic and acidic residues" evidence="1">
    <location>
        <begin position="58"/>
        <end position="122"/>
    </location>
</feature>
<dbReference type="eggNOG" id="COG3064">
    <property type="taxonomic scope" value="Bacteria"/>
</dbReference>
<sequence length="446" mass="47212">MPAKGRASLMAKRPLLSSDWASPAAVVFLLLLFFAFVSIARARAEETPQGSVAASDAPSEKKAEEKKPEAHQPSEKAETPQSSEKKAEATLSPEKKAEASSDAKPEAEKPQPKAADVPEAKRPPQPKAADAPEPKRPPQASASGNGKTGDARETRPSEKAVDKAPADRAPEKAADQPKDLTPKIDGGNGGLAVRGSTINALYRIHWIGAHIGDFRIRSSITNRQYSLQADANISVFFGSVSWQGVTSSSGLMTANGPVPQSYMFRYQTGNRGETVELRFQQKMVRDILINPPARPGARNAPITAAHLQNVVDPLSALVLLSQARLAKNAGEGACNKRLPIFDGKIRYDLVLSPKGTRSVSGAGKLSGTAYVCNVRYVPIAGYKLGKAGGSDYATGNTGIEVWLVPLPEAGLIVPYYVHVPTPAGTASLVTATFNVETAGGRHALAE</sequence>
<evidence type="ECO:0000313" key="2">
    <source>
        <dbReference type="EMBL" id="ADP71253.1"/>
    </source>
</evidence>
<protein>
    <recommendedName>
        <fullName evidence="4">DUF3108 domain-containing protein</fullName>
    </recommendedName>
</protein>
<dbReference type="Proteomes" id="UP000001399">
    <property type="component" value="Chromosome"/>
</dbReference>
<dbReference type="EMBL" id="CP002292">
    <property type="protein sequence ID" value="ADP71253.1"/>
    <property type="molecule type" value="Genomic_DNA"/>
</dbReference>
<reference evidence="3" key="1">
    <citation type="journal article" date="2011" name="J. Bacteriol.">
        <title>Genome sequences of eight morphologically diverse alphaproteobacteria.</title>
        <authorList>
            <consortium name="US DOE Joint Genome Institute"/>
            <person name="Brown P.J."/>
            <person name="Kysela D.T."/>
            <person name="Buechlein A."/>
            <person name="Hemmerich C."/>
            <person name="Brun Y.V."/>
        </authorList>
    </citation>
    <scope>NUCLEOTIDE SEQUENCE [LARGE SCALE GENOMIC DNA]</scope>
    <source>
        <strain evidence="3">ATCC 17100 / ATH 3.1.1 / DSM 162 / LMG 4299</strain>
    </source>
</reference>
<dbReference type="OrthoDB" id="7630100at2"/>
<dbReference type="AlphaFoldDB" id="E3I1G2"/>
<organism evidence="2 3">
    <name type="scientific">Rhodomicrobium vannielii (strain ATCC 17100 / DSM 162 / LMG 4299 / NCIMB 10020 / ATH 3.1.1)</name>
    <dbReference type="NCBI Taxonomy" id="648757"/>
    <lineage>
        <taxon>Bacteria</taxon>
        <taxon>Pseudomonadati</taxon>
        <taxon>Pseudomonadota</taxon>
        <taxon>Alphaproteobacteria</taxon>
        <taxon>Hyphomicrobiales</taxon>
        <taxon>Hyphomicrobiaceae</taxon>
        <taxon>Rhodomicrobium</taxon>
    </lineage>
</organism>
<feature type="compositionally biased region" description="Basic and acidic residues" evidence="1">
    <location>
        <begin position="149"/>
        <end position="182"/>
    </location>
</feature>
<dbReference type="STRING" id="648757.Rvan_2018"/>
<gene>
    <name evidence="2" type="ordered locus">Rvan_2018</name>
</gene>
<feature type="region of interest" description="Disordered" evidence="1">
    <location>
        <begin position="45"/>
        <end position="191"/>
    </location>
</feature>
<name>E3I1G2_RHOVT</name>
<evidence type="ECO:0008006" key="4">
    <source>
        <dbReference type="Google" id="ProtNLM"/>
    </source>
</evidence>
<dbReference type="InterPro" id="IPR021457">
    <property type="entry name" value="DUF3108"/>
</dbReference>
<proteinExistence type="predicted"/>
<accession>E3I1G2</accession>
<dbReference type="KEGG" id="rva:Rvan_2018"/>
<dbReference type="HOGENOM" id="CLU_613764_0_0_5"/>
<keyword evidence="3" id="KW-1185">Reference proteome</keyword>
<dbReference type="Pfam" id="PF11306">
    <property type="entry name" value="DUF3108"/>
    <property type="match status" value="1"/>
</dbReference>
<evidence type="ECO:0000256" key="1">
    <source>
        <dbReference type="SAM" id="MobiDB-lite"/>
    </source>
</evidence>
<evidence type="ECO:0000313" key="3">
    <source>
        <dbReference type="Proteomes" id="UP000001399"/>
    </source>
</evidence>